<dbReference type="PANTHER" id="PTHR13510">
    <property type="entry name" value="FYVE-FINGER-CONTAINING RAB5 EFFECTOR PROTEIN RABENOSYN-5-RELATED"/>
    <property type="match status" value="1"/>
</dbReference>
<dbReference type="Gene3D" id="3.30.530.20">
    <property type="match status" value="1"/>
</dbReference>
<sequence length="307" mass="34430">MPQNTPFQRISLSSVNEDELQVITTTLVDANFEQYQEFDGVDSKFWKLVQIKNHIRLYTEKRRKQQADSGPDLYSMLCVGSISGALDDLMSGTVKRANDPSGAALLSTVQEPTMEDPVQSITLKWMDLDVRRRTMGIVKNRDYVYVEATGIKYLPSGGRVGYHFMHSVDIPETHSLPDRVRAKLSVCFFFRQVSETLVSVYAMTMLDPMSDGDSKGGTLCMSHTWLPFKLSPGQDQTACGPSYAHQDTTRLTATLQHQRSSTCGLRWHRYKLPMDKNGKVVRDGCYGLAHTLRCTGKGVFICSLPAV</sequence>
<dbReference type="Proteomes" id="UP000602510">
    <property type="component" value="Unassembled WGS sequence"/>
</dbReference>
<accession>A0A833T612</accession>
<evidence type="ECO:0000313" key="2">
    <source>
        <dbReference type="Proteomes" id="UP000602510"/>
    </source>
</evidence>
<dbReference type="InterPro" id="IPR023393">
    <property type="entry name" value="START-like_dom_sf"/>
</dbReference>
<dbReference type="InterPro" id="IPR052727">
    <property type="entry name" value="Rab4/Rab5_effector"/>
</dbReference>
<reference evidence="1" key="1">
    <citation type="submission" date="2020-04" db="EMBL/GenBank/DDBJ databases">
        <title>Hybrid Assembly of Korean Phytophthora infestans isolates.</title>
        <authorList>
            <person name="Prokchorchik M."/>
            <person name="Lee Y."/>
            <person name="Seo J."/>
            <person name="Cho J.-H."/>
            <person name="Park Y.-E."/>
            <person name="Jang D.-C."/>
            <person name="Im J.-S."/>
            <person name="Choi J.-G."/>
            <person name="Park H.-J."/>
            <person name="Lee G.-B."/>
            <person name="Lee Y.-G."/>
            <person name="Hong S.-Y."/>
            <person name="Cho K."/>
            <person name="Sohn K.H."/>
        </authorList>
    </citation>
    <scope>NUCLEOTIDE SEQUENCE</scope>
    <source>
        <strain evidence="1">KR_1_A1</strain>
    </source>
</reference>
<organism evidence="1 2">
    <name type="scientific">Phytophthora infestans</name>
    <name type="common">Potato late blight agent</name>
    <name type="synonym">Botrytis infestans</name>
    <dbReference type="NCBI Taxonomy" id="4787"/>
    <lineage>
        <taxon>Eukaryota</taxon>
        <taxon>Sar</taxon>
        <taxon>Stramenopiles</taxon>
        <taxon>Oomycota</taxon>
        <taxon>Peronosporomycetes</taxon>
        <taxon>Peronosporales</taxon>
        <taxon>Peronosporaceae</taxon>
        <taxon>Phytophthora</taxon>
    </lineage>
</organism>
<evidence type="ECO:0000313" key="1">
    <source>
        <dbReference type="EMBL" id="KAF4044108.1"/>
    </source>
</evidence>
<dbReference type="EMBL" id="WSZM01000077">
    <property type="protein sequence ID" value="KAF4044108.1"/>
    <property type="molecule type" value="Genomic_DNA"/>
</dbReference>
<proteinExistence type="predicted"/>
<dbReference type="SUPFAM" id="SSF55961">
    <property type="entry name" value="Bet v1-like"/>
    <property type="match status" value="1"/>
</dbReference>
<name>A0A833T612_PHYIN</name>
<evidence type="ECO:0008006" key="3">
    <source>
        <dbReference type="Google" id="ProtNLM"/>
    </source>
</evidence>
<comment type="caution">
    <text evidence="1">The sequence shown here is derived from an EMBL/GenBank/DDBJ whole genome shotgun (WGS) entry which is preliminary data.</text>
</comment>
<protein>
    <recommendedName>
        <fullName evidence="3">START domain-containing protein</fullName>
    </recommendedName>
</protein>
<keyword evidence="2" id="KW-1185">Reference proteome</keyword>
<gene>
    <name evidence="1" type="ORF">GN244_ATG03563</name>
</gene>
<dbReference type="AlphaFoldDB" id="A0A833T612"/>
<dbReference type="PANTHER" id="PTHR13510:SF44">
    <property type="entry name" value="RABENOSYN-5"/>
    <property type="match status" value="1"/>
</dbReference>